<evidence type="ECO:0000313" key="2">
    <source>
        <dbReference type="Proteomes" id="UP000319499"/>
    </source>
</evidence>
<organism evidence="1 2">
    <name type="scientific">Apibacter muscae</name>
    <dbReference type="NCBI Taxonomy" id="2509004"/>
    <lineage>
        <taxon>Bacteria</taxon>
        <taxon>Pseudomonadati</taxon>
        <taxon>Bacteroidota</taxon>
        <taxon>Flavobacteriia</taxon>
        <taxon>Flavobacteriales</taxon>
        <taxon>Weeksellaceae</taxon>
        <taxon>Apibacter</taxon>
    </lineage>
</organism>
<sequence length="388" mass="45869">MKKNLLLLLAIGNTIFFSCQKKKSDSNSDFVNYNSIPDSITNMNKSMINIDLIKEHIELQKNIDSDEIEHENPYIYSEIDLQLAFQIINEGLKQNGFKNIPSDEFIFKLKNVFKFSEKNNLNCNYNWYYSNITNKNYILYGLSYKIDNTFIPAYTNEFIFNTKNYFFNKKNHYFIELPFLEELIQIDSNNSYKIRLPQYMISRNKYLFNDDKSQFAWLINNDSFFMENLVTNFGYTEDKKLLNWVMEKNKSNAVEFVKNNIFVKNCQGDLEIREGILKYIEENTNENDNTYYTALESFGYKIGDDNNFNKNEKVKIIAYIANSLSPLFYKYTQLNGNAIWNSATMLYNLSVRNEYIISEIEKNNYFNLSNLKEVIENLDEEAPPLPAE</sequence>
<dbReference type="OrthoDB" id="767755at2"/>
<reference evidence="1 2" key="1">
    <citation type="submission" date="2019-02" db="EMBL/GenBank/DDBJ databases">
        <title>Apibacter muscae sp. nov.: a novel member of the house fly microbiota.</title>
        <authorList>
            <person name="Park R."/>
        </authorList>
    </citation>
    <scope>NUCLEOTIDE SEQUENCE [LARGE SCALE GENOMIC DNA]</scope>
    <source>
        <strain evidence="1 2">AL1</strain>
    </source>
</reference>
<dbReference type="AlphaFoldDB" id="A0A563D9B3"/>
<dbReference type="PROSITE" id="PS51257">
    <property type="entry name" value="PROKAR_LIPOPROTEIN"/>
    <property type="match status" value="1"/>
</dbReference>
<evidence type="ECO:0000313" key="1">
    <source>
        <dbReference type="EMBL" id="TWP26795.1"/>
    </source>
</evidence>
<name>A0A563D9B3_9FLAO</name>
<dbReference type="Proteomes" id="UP000319499">
    <property type="component" value="Unassembled WGS sequence"/>
</dbReference>
<protein>
    <submittedName>
        <fullName evidence="1">Uncharacterized protein</fullName>
    </submittedName>
</protein>
<proteinExistence type="predicted"/>
<keyword evidence="2" id="KW-1185">Reference proteome</keyword>
<gene>
    <name evidence="1" type="ORF">ETU09_09545</name>
</gene>
<comment type="caution">
    <text evidence="1">The sequence shown here is derived from an EMBL/GenBank/DDBJ whole genome shotgun (WGS) entry which is preliminary data.</text>
</comment>
<dbReference type="RefSeq" id="WP_146293325.1">
    <property type="nucleotide sequence ID" value="NZ_SELH01000025.1"/>
</dbReference>
<dbReference type="EMBL" id="SELH01000025">
    <property type="protein sequence ID" value="TWP26795.1"/>
    <property type="molecule type" value="Genomic_DNA"/>
</dbReference>
<accession>A0A563D9B3</accession>